<dbReference type="Proteomes" id="UP000272729">
    <property type="component" value="Unassembled WGS sequence"/>
</dbReference>
<accession>A0A495XJQ3</accession>
<organism evidence="1 2">
    <name type="scientific">Saccharothrix variisporea</name>
    <dbReference type="NCBI Taxonomy" id="543527"/>
    <lineage>
        <taxon>Bacteria</taxon>
        <taxon>Bacillati</taxon>
        <taxon>Actinomycetota</taxon>
        <taxon>Actinomycetes</taxon>
        <taxon>Pseudonocardiales</taxon>
        <taxon>Pseudonocardiaceae</taxon>
        <taxon>Saccharothrix</taxon>
    </lineage>
</organism>
<dbReference type="AlphaFoldDB" id="A0A495XJQ3"/>
<protein>
    <submittedName>
        <fullName evidence="1">Uncharacterized protein</fullName>
    </submittedName>
</protein>
<evidence type="ECO:0000313" key="1">
    <source>
        <dbReference type="EMBL" id="RKT72653.1"/>
    </source>
</evidence>
<keyword evidence="2" id="KW-1185">Reference proteome</keyword>
<dbReference type="EMBL" id="RBXR01000001">
    <property type="protein sequence ID" value="RKT72653.1"/>
    <property type="molecule type" value="Genomic_DNA"/>
</dbReference>
<evidence type="ECO:0000313" key="2">
    <source>
        <dbReference type="Proteomes" id="UP000272729"/>
    </source>
</evidence>
<sequence>MTEIRMVFDTIAGAVSQMQNTASQNIDAASQQFRYVQDAVGSYFTDAAGSELDVTQGIWSKYADQHDQAVLQQAQATDTAKELMRDALEQARRTVAS</sequence>
<name>A0A495XJQ3_9PSEU</name>
<reference evidence="1 2" key="1">
    <citation type="submission" date="2018-10" db="EMBL/GenBank/DDBJ databases">
        <title>Sequencing the genomes of 1000 actinobacteria strains.</title>
        <authorList>
            <person name="Klenk H.-P."/>
        </authorList>
    </citation>
    <scope>NUCLEOTIDE SEQUENCE [LARGE SCALE GENOMIC DNA]</scope>
    <source>
        <strain evidence="1 2">DSM 43911</strain>
    </source>
</reference>
<proteinExistence type="predicted"/>
<dbReference type="OrthoDB" id="9905305at2"/>
<dbReference type="RefSeq" id="WP_121225852.1">
    <property type="nucleotide sequence ID" value="NZ_JBIUBA010000021.1"/>
</dbReference>
<comment type="caution">
    <text evidence="1">The sequence shown here is derived from an EMBL/GenBank/DDBJ whole genome shotgun (WGS) entry which is preliminary data.</text>
</comment>
<gene>
    <name evidence="1" type="ORF">DFJ66_5975</name>
</gene>